<name>A0ABV0UE71_9TELE</name>
<reference evidence="1 2" key="1">
    <citation type="submission" date="2021-06" db="EMBL/GenBank/DDBJ databases">
        <authorList>
            <person name="Palmer J.M."/>
        </authorList>
    </citation>
    <scope>NUCLEOTIDE SEQUENCE [LARGE SCALE GENOMIC DNA]</scope>
    <source>
        <strain evidence="2">if_2019</strain>
        <tissue evidence="1">Muscle</tissue>
    </source>
</reference>
<evidence type="ECO:0000313" key="2">
    <source>
        <dbReference type="Proteomes" id="UP001482620"/>
    </source>
</evidence>
<accession>A0ABV0UE71</accession>
<comment type="caution">
    <text evidence="1">The sequence shown here is derived from an EMBL/GenBank/DDBJ whole genome shotgun (WGS) entry which is preliminary data.</text>
</comment>
<keyword evidence="2" id="KW-1185">Reference proteome</keyword>
<dbReference type="Proteomes" id="UP001482620">
    <property type="component" value="Unassembled WGS sequence"/>
</dbReference>
<dbReference type="EMBL" id="JAHRIQ010069873">
    <property type="protein sequence ID" value="MEQ2243331.1"/>
    <property type="molecule type" value="Genomic_DNA"/>
</dbReference>
<protein>
    <submittedName>
        <fullName evidence="1">Uncharacterized protein</fullName>
    </submittedName>
</protein>
<organism evidence="1 2">
    <name type="scientific">Ilyodon furcidens</name>
    <name type="common">goldbreast splitfin</name>
    <dbReference type="NCBI Taxonomy" id="33524"/>
    <lineage>
        <taxon>Eukaryota</taxon>
        <taxon>Metazoa</taxon>
        <taxon>Chordata</taxon>
        <taxon>Craniata</taxon>
        <taxon>Vertebrata</taxon>
        <taxon>Euteleostomi</taxon>
        <taxon>Actinopterygii</taxon>
        <taxon>Neopterygii</taxon>
        <taxon>Teleostei</taxon>
        <taxon>Neoteleostei</taxon>
        <taxon>Acanthomorphata</taxon>
        <taxon>Ovalentaria</taxon>
        <taxon>Atherinomorphae</taxon>
        <taxon>Cyprinodontiformes</taxon>
        <taxon>Goodeidae</taxon>
        <taxon>Ilyodon</taxon>
    </lineage>
</organism>
<sequence length="115" mass="12613">MSSPSGTVGERQRNHLLRLFLGISWQSSQPASRWPVVWSRARNGILVTGNGGVRTGGPGLVLTPTRTNKKREQMPLSLSWRWYVSPGSMSVSHVFLGGVVITSRTEPNKLALNCL</sequence>
<evidence type="ECO:0000313" key="1">
    <source>
        <dbReference type="EMBL" id="MEQ2243331.1"/>
    </source>
</evidence>
<proteinExistence type="predicted"/>
<gene>
    <name evidence="1" type="ORF">ILYODFUR_005985</name>
</gene>